<sequence length="325" mass="36134">MNNVALYLLPLFIGFLLDLAIGDPHWFPHPIRLIGWLIARCETVCRTVFPKTKKGEYAGGICLTVFVLCVCFAVPSFILWLAYQIHFVLAIVIETIMCYQILAVKALETESMKVFRELDRGDLEAAKQKVSMIVGRDTENLTEEGIIKAAVETVAENTSDGTVAPMLFMAIGGAPLGFLYKAVNTMDSMIGYRNDRYLYFGRFAARLDDAFNFIPARLAAVLMIGAAFLLRLDAKNAVRIFSRDRFNHASPNSAQTESVCAGALDVQLAGDACYFGKLYPKKTIGDDIRPIIKQDIILANRLLYGTAWLTLLLCLLGMGLVRWLI</sequence>
<organism evidence="10 11">
    <name type="scientific">Clostridium aminobutyricum</name>
    <dbReference type="NCBI Taxonomy" id="33953"/>
    <lineage>
        <taxon>Bacteria</taxon>
        <taxon>Bacillati</taxon>
        <taxon>Bacillota</taxon>
        <taxon>Clostridia</taxon>
        <taxon>Eubacteriales</taxon>
        <taxon>Clostridiaceae</taxon>
        <taxon>Clostridium</taxon>
    </lineage>
</organism>
<gene>
    <name evidence="9 10" type="primary">cobD</name>
    <name evidence="10" type="ORF">JYB65_03390</name>
</gene>
<dbReference type="GO" id="GO:0015420">
    <property type="term" value="F:ABC-type vitamin B12 transporter activity"/>
    <property type="evidence" value="ECO:0007669"/>
    <property type="project" value="UniProtKB-UniRule"/>
</dbReference>
<proteinExistence type="inferred from homology"/>
<dbReference type="GO" id="GO:0048472">
    <property type="term" value="F:threonine-phosphate decarboxylase activity"/>
    <property type="evidence" value="ECO:0007669"/>
    <property type="project" value="InterPro"/>
</dbReference>
<dbReference type="NCBIfam" id="TIGR00380">
    <property type="entry name" value="cobal_cbiB"/>
    <property type="match status" value="1"/>
</dbReference>
<keyword evidence="4 9" id="KW-1003">Cell membrane</keyword>
<accession>A0A939D7Y7</accession>
<keyword evidence="5 9" id="KW-0169">Cobalamin biosynthesis</keyword>
<evidence type="ECO:0000256" key="2">
    <source>
        <dbReference type="ARBA" id="ARBA00004953"/>
    </source>
</evidence>
<dbReference type="PANTHER" id="PTHR34308:SF1">
    <property type="entry name" value="COBALAMIN BIOSYNTHESIS PROTEIN CBIB"/>
    <property type="match status" value="1"/>
</dbReference>
<evidence type="ECO:0000256" key="7">
    <source>
        <dbReference type="ARBA" id="ARBA00022989"/>
    </source>
</evidence>
<evidence type="ECO:0000256" key="8">
    <source>
        <dbReference type="ARBA" id="ARBA00023136"/>
    </source>
</evidence>
<feature type="transmembrane region" description="Helical" evidence="9">
    <location>
        <begin position="210"/>
        <end position="230"/>
    </location>
</feature>
<name>A0A939D7Y7_CLOAM</name>
<dbReference type="AlphaFoldDB" id="A0A939D7Y7"/>
<evidence type="ECO:0000256" key="3">
    <source>
        <dbReference type="ARBA" id="ARBA00006263"/>
    </source>
</evidence>
<comment type="similarity">
    <text evidence="3 9">Belongs to the CobD/CbiB family.</text>
</comment>
<dbReference type="RefSeq" id="WP_206581204.1">
    <property type="nucleotide sequence ID" value="NZ_JAFJZZ010000001.1"/>
</dbReference>
<dbReference type="Pfam" id="PF03186">
    <property type="entry name" value="CobD_Cbib"/>
    <property type="match status" value="1"/>
</dbReference>
<protein>
    <recommendedName>
        <fullName evidence="9">Cobalamin biosynthesis protein CobD</fullName>
    </recommendedName>
</protein>
<dbReference type="EMBL" id="JAFJZZ010000001">
    <property type="protein sequence ID" value="MBN7772398.1"/>
    <property type="molecule type" value="Genomic_DNA"/>
</dbReference>
<keyword evidence="7 9" id="KW-1133">Transmembrane helix</keyword>
<evidence type="ECO:0000256" key="4">
    <source>
        <dbReference type="ARBA" id="ARBA00022475"/>
    </source>
</evidence>
<evidence type="ECO:0000256" key="6">
    <source>
        <dbReference type="ARBA" id="ARBA00022692"/>
    </source>
</evidence>
<feature type="transmembrane region" description="Helical" evidence="9">
    <location>
        <begin position="61"/>
        <end position="81"/>
    </location>
</feature>
<evidence type="ECO:0000256" key="5">
    <source>
        <dbReference type="ARBA" id="ARBA00022573"/>
    </source>
</evidence>
<feature type="transmembrane region" description="Helical" evidence="9">
    <location>
        <begin position="302"/>
        <end position="324"/>
    </location>
</feature>
<comment type="function">
    <text evidence="9">Converts cobyric acid to cobinamide by the addition of aminopropanol on the F carboxylic group.</text>
</comment>
<keyword evidence="6 9" id="KW-0812">Transmembrane</keyword>
<evidence type="ECO:0000313" key="10">
    <source>
        <dbReference type="EMBL" id="MBN7772398.1"/>
    </source>
</evidence>
<keyword evidence="8 9" id="KW-0472">Membrane</keyword>
<evidence type="ECO:0000256" key="9">
    <source>
        <dbReference type="HAMAP-Rule" id="MF_00024"/>
    </source>
</evidence>
<feature type="transmembrane region" description="Helical" evidence="9">
    <location>
        <begin position="87"/>
        <end position="107"/>
    </location>
</feature>
<evidence type="ECO:0000256" key="1">
    <source>
        <dbReference type="ARBA" id="ARBA00004651"/>
    </source>
</evidence>
<dbReference type="GO" id="GO:0005886">
    <property type="term" value="C:plasma membrane"/>
    <property type="evidence" value="ECO:0007669"/>
    <property type="project" value="UniProtKB-SubCell"/>
</dbReference>
<comment type="pathway">
    <text evidence="2 9">Cofactor biosynthesis; adenosylcobalamin biosynthesis.</text>
</comment>
<dbReference type="HAMAP" id="MF_00024">
    <property type="entry name" value="CobD_CbiB"/>
    <property type="match status" value="1"/>
</dbReference>
<dbReference type="GO" id="GO:0009236">
    <property type="term" value="P:cobalamin biosynthetic process"/>
    <property type="evidence" value="ECO:0007669"/>
    <property type="project" value="UniProtKB-UniRule"/>
</dbReference>
<dbReference type="InterPro" id="IPR004485">
    <property type="entry name" value="Cobalamin_biosynth_CobD/CbiB"/>
</dbReference>
<evidence type="ECO:0000313" key="11">
    <source>
        <dbReference type="Proteomes" id="UP000664545"/>
    </source>
</evidence>
<comment type="caution">
    <text evidence="10">The sequence shown here is derived from an EMBL/GenBank/DDBJ whole genome shotgun (WGS) entry which is preliminary data.</text>
</comment>
<dbReference type="PANTHER" id="PTHR34308">
    <property type="entry name" value="COBALAMIN BIOSYNTHESIS PROTEIN CBIB"/>
    <property type="match status" value="1"/>
</dbReference>
<dbReference type="Proteomes" id="UP000664545">
    <property type="component" value="Unassembled WGS sequence"/>
</dbReference>
<keyword evidence="11" id="KW-1185">Reference proteome</keyword>
<reference evidence="10" key="1">
    <citation type="submission" date="2021-02" db="EMBL/GenBank/DDBJ databases">
        <title>Abyssanaerobacter marinus gen.nov., sp., nov, anaerobic bacterium isolated from the Onnuri vent field of Indian Ocean and suggestion of Mogibacteriaceae fam. nov., and proposal of reclassification of ambiguous this family's genus member.</title>
        <authorList>
            <person name="Kim Y.J."/>
            <person name="Yang J.-A."/>
        </authorList>
    </citation>
    <scope>NUCLEOTIDE SEQUENCE</scope>
    <source>
        <strain evidence="10">DSM 2634</strain>
    </source>
</reference>
<feature type="transmembrane region" description="Helical" evidence="9">
    <location>
        <begin position="163"/>
        <end position="183"/>
    </location>
</feature>
<comment type="subcellular location">
    <subcellularLocation>
        <location evidence="1 9">Cell membrane</location>
        <topology evidence="1 9">Multi-pass membrane protein</topology>
    </subcellularLocation>
</comment>